<dbReference type="Pfam" id="PF21095">
    <property type="entry name" value="CarD_C"/>
    <property type="match status" value="1"/>
</dbReference>
<feature type="non-terminal residue" evidence="2">
    <location>
        <position position="1"/>
    </location>
</feature>
<feature type="domain" description="CarD C-terminal" evidence="1">
    <location>
        <begin position="3"/>
        <end position="39"/>
    </location>
</feature>
<dbReference type="Gene3D" id="1.20.58.1290">
    <property type="entry name" value="CarD-like, C-terminal domain"/>
    <property type="match status" value="1"/>
</dbReference>
<dbReference type="InterPro" id="IPR048792">
    <property type="entry name" value="CarD_C"/>
</dbReference>
<comment type="caution">
    <text evidence="2">The sequence shown here is derived from an EMBL/GenBank/DDBJ whole genome shotgun (WGS) entry which is preliminary data.</text>
</comment>
<proteinExistence type="predicted"/>
<accession>X1EMA5</accession>
<organism evidence="2">
    <name type="scientific">marine sediment metagenome</name>
    <dbReference type="NCBI Taxonomy" id="412755"/>
    <lineage>
        <taxon>unclassified sequences</taxon>
        <taxon>metagenomes</taxon>
        <taxon>ecological metagenomes</taxon>
    </lineage>
</organism>
<dbReference type="InterPro" id="IPR042215">
    <property type="entry name" value="CarD-like_C"/>
</dbReference>
<sequence>LVKPLSFREKKMMEKVKELVVSEISEVSSLPFSEIEQRLMETLSLCFRDVNPRLDS</sequence>
<protein>
    <recommendedName>
        <fullName evidence="1">CarD C-terminal domain-containing protein</fullName>
    </recommendedName>
</protein>
<name>X1EMA5_9ZZZZ</name>
<gene>
    <name evidence="2" type="ORF">S03H2_04628</name>
</gene>
<reference evidence="2" key="1">
    <citation type="journal article" date="2014" name="Front. Microbiol.">
        <title>High frequency of phylogenetically diverse reductive dehalogenase-homologous genes in deep subseafloor sedimentary metagenomes.</title>
        <authorList>
            <person name="Kawai M."/>
            <person name="Futagami T."/>
            <person name="Toyoda A."/>
            <person name="Takaki Y."/>
            <person name="Nishi S."/>
            <person name="Hori S."/>
            <person name="Arai W."/>
            <person name="Tsubouchi T."/>
            <person name="Morono Y."/>
            <person name="Uchiyama I."/>
            <person name="Ito T."/>
            <person name="Fujiyama A."/>
            <person name="Inagaki F."/>
            <person name="Takami H."/>
        </authorList>
    </citation>
    <scope>NUCLEOTIDE SEQUENCE</scope>
    <source>
        <strain evidence="2">Expedition CK06-06</strain>
    </source>
</reference>
<dbReference type="AlphaFoldDB" id="X1EMA5"/>
<dbReference type="EMBL" id="BARU01001853">
    <property type="protein sequence ID" value="GAH21455.1"/>
    <property type="molecule type" value="Genomic_DNA"/>
</dbReference>
<evidence type="ECO:0000313" key="2">
    <source>
        <dbReference type="EMBL" id="GAH21455.1"/>
    </source>
</evidence>
<evidence type="ECO:0000259" key="1">
    <source>
        <dbReference type="Pfam" id="PF21095"/>
    </source>
</evidence>